<dbReference type="RefSeq" id="WP_162444689.1">
    <property type="nucleotide sequence ID" value="NZ_CP048222.1"/>
</dbReference>
<sequence>MDKELFDRLDKIEKQLSLKEKDYWEKLQVLTPILIPIIIALAGWYFTDQHNKNQLEIEKNNNENQLQVALINSSVGQSELIKDFMQHLADKDTSIRNIAIEAILYAAPTPGKKIVEIIAKTSNGNAKKFAIDALKGKRQDLVSNLFSSQKQNRLIAASEISTNWTTDNEMLSELLAKAGNCLTNKETASDCDNGVYNTIIVISNFSRSLLVTRKEEIQGLVSKIPKASPLTLKQVEELLNKIN</sequence>
<keyword evidence="1" id="KW-1133">Transmembrane helix</keyword>
<protein>
    <submittedName>
        <fullName evidence="2">Uncharacterized protein</fullName>
    </submittedName>
</protein>
<keyword evidence="3" id="KW-1185">Reference proteome</keyword>
<dbReference type="AlphaFoldDB" id="A0A6C0GKS3"/>
<accession>A0A6C0GKS3</accession>
<gene>
    <name evidence="2" type="ORF">GXP67_19545</name>
</gene>
<keyword evidence="1" id="KW-0472">Membrane</keyword>
<proteinExistence type="predicted"/>
<dbReference type="Proteomes" id="UP000480178">
    <property type="component" value="Chromosome"/>
</dbReference>
<evidence type="ECO:0000313" key="2">
    <source>
        <dbReference type="EMBL" id="QHT68681.1"/>
    </source>
</evidence>
<organism evidence="2 3">
    <name type="scientific">Rhodocytophaga rosea</name>
    <dbReference type="NCBI Taxonomy" id="2704465"/>
    <lineage>
        <taxon>Bacteria</taxon>
        <taxon>Pseudomonadati</taxon>
        <taxon>Bacteroidota</taxon>
        <taxon>Cytophagia</taxon>
        <taxon>Cytophagales</taxon>
        <taxon>Rhodocytophagaceae</taxon>
        <taxon>Rhodocytophaga</taxon>
    </lineage>
</organism>
<reference evidence="2 3" key="1">
    <citation type="submission" date="2020-01" db="EMBL/GenBank/DDBJ databases">
        <authorList>
            <person name="Kim M.K."/>
        </authorList>
    </citation>
    <scope>NUCLEOTIDE SEQUENCE [LARGE SCALE GENOMIC DNA]</scope>
    <source>
        <strain evidence="2 3">172606-1</strain>
    </source>
</reference>
<feature type="transmembrane region" description="Helical" evidence="1">
    <location>
        <begin position="27"/>
        <end position="46"/>
    </location>
</feature>
<evidence type="ECO:0000313" key="3">
    <source>
        <dbReference type="Proteomes" id="UP000480178"/>
    </source>
</evidence>
<dbReference type="KEGG" id="rhoz:GXP67_19545"/>
<keyword evidence="1" id="KW-0812">Transmembrane</keyword>
<dbReference type="EMBL" id="CP048222">
    <property type="protein sequence ID" value="QHT68681.1"/>
    <property type="molecule type" value="Genomic_DNA"/>
</dbReference>
<evidence type="ECO:0000256" key="1">
    <source>
        <dbReference type="SAM" id="Phobius"/>
    </source>
</evidence>
<name>A0A6C0GKS3_9BACT</name>